<dbReference type="KEGG" id="crq:GCK72_008559"/>
<dbReference type="GeneID" id="9806407"/>
<comment type="caution">
    <text evidence="2">The sequence shown here is derived from an EMBL/GenBank/DDBJ whole genome shotgun (WGS) entry which is preliminary data.</text>
</comment>
<dbReference type="Pfam" id="PF00646">
    <property type="entry name" value="F-box"/>
    <property type="match status" value="1"/>
</dbReference>
<protein>
    <recommendedName>
        <fullName evidence="1">F-box domain-containing protein</fullName>
    </recommendedName>
</protein>
<dbReference type="EMBL" id="WUAV01000003">
    <property type="protein sequence ID" value="KAF1760312.1"/>
    <property type="molecule type" value="Genomic_DNA"/>
</dbReference>
<dbReference type="PROSITE" id="PS50181">
    <property type="entry name" value="FBOX"/>
    <property type="match status" value="1"/>
</dbReference>
<evidence type="ECO:0000313" key="2">
    <source>
        <dbReference type="EMBL" id="KAF1760312.1"/>
    </source>
</evidence>
<dbReference type="CTD" id="9806407"/>
<dbReference type="PANTHER" id="PTHR22899:SF0">
    <property type="entry name" value="F-BOX ASSOCIATED DOMAIN-CONTAINING PROTEIN-RELATED"/>
    <property type="match status" value="1"/>
</dbReference>
<dbReference type="AlphaFoldDB" id="A0A6A5H1H3"/>
<dbReference type="InterPro" id="IPR012885">
    <property type="entry name" value="F-box_Sdz-33"/>
</dbReference>
<reference evidence="2 3" key="1">
    <citation type="submission" date="2019-12" db="EMBL/GenBank/DDBJ databases">
        <title>Chromosome-level assembly of the Caenorhabditis remanei genome.</title>
        <authorList>
            <person name="Teterina A.A."/>
            <person name="Willis J.H."/>
            <person name="Phillips P.C."/>
        </authorList>
    </citation>
    <scope>NUCLEOTIDE SEQUENCE [LARGE SCALE GENOMIC DNA]</scope>
    <source>
        <strain evidence="2 3">PX506</strain>
        <tissue evidence="2">Whole organism</tissue>
    </source>
</reference>
<proteinExistence type="predicted"/>
<evidence type="ECO:0000259" key="1">
    <source>
        <dbReference type="PROSITE" id="PS50181"/>
    </source>
</evidence>
<dbReference type="RefSeq" id="XP_003094980.2">
    <property type="nucleotide sequence ID" value="XM_003094932.2"/>
</dbReference>
<accession>A0A6A5H1H3</accession>
<name>A0A6A5H1H3_CAERE</name>
<feature type="domain" description="F-box" evidence="1">
    <location>
        <begin position="4"/>
        <end position="54"/>
    </location>
</feature>
<dbReference type="Proteomes" id="UP000483820">
    <property type="component" value="Chromosome III"/>
</dbReference>
<dbReference type="Pfam" id="PF07735">
    <property type="entry name" value="FBA_2"/>
    <property type="match status" value="1"/>
</dbReference>
<dbReference type="InterPro" id="IPR001810">
    <property type="entry name" value="F-box_dom"/>
</dbReference>
<dbReference type="InterPro" id="IPR053222">
    <property type="entry name" value="Zygotic_Embryogenesis-Asso"/>
</dbReference>
<gene>
    <name evidence="2" type="ORF">GCK72_008559</name>
</gene>
<organism evidence="2 3">
    <name type="scientific">Caenorhabditis remanei</name>
    <name type="common">Caenorhabditis vulgaris</name>
    <dbReference type="NCBI Taxonomy" id="31234"/>
    <lineage>
        <taxon>Eukaryota</taxon>
        <taxon>Metazoa</taxon>
        <taxon>Ecdysozoa</taxon>
        <taxon>Nematoda</taxon>
        <taxon>Chromadorea</taxon>
        <taxon>Rhabditida</taxon>
        <taxon>Rhabditina</taxon>
        <taxon>Rhabditomorpha</taxon>
        <taxon>Rhabditoidea</taxon>
        <taxon>Rhabditidae</taxon>
        <taxon>Peloderinae</taxon>
        <taxon>Caenorhabditis</taxon>
    </lineage>
</organism>
<evidence type="ECO:0000313" key="3">
    <source>
        <dbReference type="Proteomes" id="UP000483820"/>
    </source>
</evidence>
<dbReference type="PANTHER" id="PTHR22899">
    <property type="entry name" value="CYCLIN-RELATED F-BOX FAMILY"/>
    <property type="match status" value="1"/>
</dbReference>
<sequence>MEPTFPLFRLPENAIVHVFQNIDINQLLIFSLVSSKTKRLVTSLAIEARDFEVRISDFLRISVLVHTTKCQLSLNFYNDSNDLPVDITLPVAASFEYRGTRIQSSTPLLSFSNWLNHIRTVFCCTRPPNIRFYQGCEKYEIELLKETIGNVNVLFVCSLLTDVMSREVLKQFNTPNELFLERNPFEETCQTQQILIQNFEFIEFNDPFSLDDMLLINSERAESYHQISQTQFNRFVKHWIRGSNPRLQYMSLLIDMTDFVNGEVYLKGIRCMEMSEDAKTEIREKYDLTTYVDIIQIRRKDGTTAAIGTFEDDVLYVHFIVLH</sequence>